<reference evidence="3" key="1">
    <citation type="submission" date="2018-04" db="EMBL/GenBank/DDBJ databases">
        <authorList>
            <person name="Liu S."/>
            <person name="Wang Z."/>
            <person name="Li J."/>
        </authorList>
    </citation>
    <scope>NUCLEOTIDE SEQUENCE [LARGE SCALE GENOMIC DNA]</scope>
    <source>
        <strain evidence="3">622</strain>
    </source>
</reference>
<dbReference type="EMBL" id="QEFB01000018">
    <property type="protein sequence ID" value="PWC04597.1"/>
    <property type="molecule type" value="Genomic_DNA"/>
</dbReference>
<dbReference type="InterPro" id="IPR036291">
    <property type="entry name" value="NAD(P)-bd_dom_sf"/>
</dbReference>
<comment type="caution">
    <text evidence="2">The sequence shown here is derived from an EMBL/GenBank/DDBJ whole genome shotgun (WGS) entry which is preliminary data.</text>
</comment>
<dbReference type="Gene3D" id="3.40.50.720">
    <property type="entry name" value="NAD(P)-binding Rossmann-like Domain"/>
    <property type="match status" value="1"/>
</dbReference>
<accession>A0A2U1TAH3</accession>
<keyword evidence="3" id="KW-1185">Reference proteome</keyword>
<evidence type="ECO:0000313" key="3">
    <source>
        <dbReference type="Proteomes" id="UP000244962"/>
    </source>
</evidence>
<dbReference type="InterPro" id="IPR001509">
    <property type="entry name" value="Epimerase_deHydtase"/>
</dbReference>
<protein>
    <submittedName>
        <fullName evidence="2">Epimerase</fullName>
    </submittedName>
</protein>
<dbReference type="AlphaFoldDB" id="A0A2U1TAH3"/>
<proteinExistence type="predicted"/>
<dbReference type="SUPFAM" id="SSF51735">
    <property type="entry name" value="NAD(P)-binding Rossmann-fold domains"/>
    <property type="match status" value="1"/>
</dbReference>
<dbReference type="Proteomes" id="UP000244962">
    <property type="component" value="Unassembled WGS sequence"/>
</dbReference>
<organism evidence="2 3">
    <name type="scientific">Mycetocola zhujimingii</name>
    <dbReference type="NCBI Taxonomy" id="2079792"/>
    <lineage>
        <taxon>Bacteria</taxon>
        <taxon>Bacillati</taxon>
        <taxon>Actinomycetota</taxon>
        <taxon>Actinomycetes</taxon>
        <taxon>Micrococcales</taxon>
        <taxon>Microbacteriaceae</taxon>
        <taxon>Mycetocola</taxon>
    </lineage>
</organism>
<gene>
    <name evidence="2" type="ORF">DF223_14190</name>
</gene>
<name>A0A2U1TAH3_9MICO</name>
<evidence type="ECO:0000259" key="1">
    <source>
        <dbReference type="Pfam" id="PF01370"/>
    </source>
</evidence>
<feature type="domain" description="NAD-dependent epimerase/dehydratase" evidence="1">
    <location>
        <begin position="8"/>
        <end position="210"/>
    </location>
</feature>
<sequence>MDGVIVSVLVLGAGAVGSTVTRAFLGSGETVTVGTRSATQLPGAAAVPLDASDAGTLTRAAEGCSTIVVCTNPPYHRWRSDWPPIVDAVIRAARQTGSDIVMIGNLYSYGTASMPMRETTPEQPAESKGEVRRDLWETLRAATKRGDVRAVEVRASDYFGPGAGADAHLGTRFFRPILASKRSWAVGNPALPHSWAYLPDLASTVVAASAYTGEWGRVWHVPAATDLSRTAICRQVNERYGVRGSISGIPSSLLKGIGAVNPVMREVAASSYQFTAPFLSDASETERELDVRSTDWETALDDTVAFYRS</sequence>
<evidence type="ECO:0000313" key="2">
    <source>
        <dbReference type="EMBL" id="PWC04597.1"/>
    </source>
</evidence>
<dbReference type="Pfam" id="PF01370">
    <property type="entry name" value="Epimerase"/>
    <property type="match status" value="1"/>
</dbReference>